<proteinExistence type="predicted"/>
<evidence type="ECO:0000313" key="1">
    <source>
        <dbReference type="EMBL" id="TLE12059.1"/>
    </source>
</evidence>
<evidence type="ECO:0000313" key="2">
    <source>
        <dbReference type="Proteomes" id="UP000029857"/>
    </source>
</evidence>
<dbReference type="InterPro" id="IPR025113">
    <property type="entry name" value="TRL-like"/>
</dbReference>
<accession>A0A4V6I6B2</accession>
<dbReference type="Pfam" id="PF13146">
    <property type="entry name" value="TRL"/>
    <property type="match status" value="1"/>
</dbReference>
<dbReference type="EMBL" id="JRPJ02000002">
    <property type="protein sequence ID" value="TLE12059.1"/>
    <property type="molecule type" value="Genomic_DNA"/>
</dbReference>
<dbReference type="AlphaFoldDB" id="A0A4V6I6B2"/>
<protein>
    <submittedName>
        <fullName evidence="1">Protein trl</fullName>
    </submittedName>
</protein>
<comment type="caution">
    <text evidence="1">The sequence shown here is derived from an EMBL/GenBank/DDBJ whole genome shotgun (WGS) entry which is preliminary data.</text>
</comment>
<name>A0A4V6I6B2_9HELI</name>
<sequence length="98" mass="9929">MLVASLLAGSLLISGCAAPYPMGSLYTGVKQGVGGDSAKYSKEGTATCTSILSLVAFGDCSVEAAAKAGGITDIKLIDQEAKNYLGLYGQYTTIVKGN</sequence>
<dbReference type="Proteomes" id="UP000029857">
    <property type="component" value="Unassembled WGS sequence"/>
</dbReference>
<gene>
    <name evidence="1" type="ORF">LS79_000980</name>
</gene>
<organism evidence="1 2">
    <name type="scientific">Helicobacter bilis</name>
    <dbReference type="NCBI Taxonomy" id="37372"/>
    <lineage>
        <taxon>Bacteria</taxon>
        <taxon>Pseudomonadati</taxon>
        <taxon>Campylobacterota</taxon>
        <taxon>Epsilonproteobacteria</taxon>
        <taxon>Campylobacterales</taxon>
        <taxon>Helicobacteraceae</taxon>
        <taxon>Helicobacter</taxon>
    </lineage>
</organism>
<reference evidence="1 2" key="1">
    <citation type="journal article" date="2014" name="Genome Announc.">
        <title>Draft genome sequences of eight enterohepatic helicobacter species isolated from both laboratory and wild rodents.</title>
        <authorList>
            <person name="Sheh A."/>
            <person name="Shen Z."/>
            <person name="Fox J.G."/>
        </authorList>
    </citation>
    <scope>NUCLEOTIDE SEQUENCE [LARGE SCALE GENOMIC DNA]</scope>
    <source>
        <strain evidence="1 2">ATCC 49320</strain>
    </source>
</reference>